<keyword evidence="1" id="KW-0472">Membrane</keyword>
<feature type="transmembrane region" description="Helical" evidence="1">
    <location>
        <begin position="93"/>
        <end position="112"/>
    </location>
</feature>
<dbReference type="EMBL" id="QYRP01000002">
    <property type="protein sequence ID" value="RJS45540.1"/>
    <property type="molecule type" value="Genomic_DNA"/>
</dbReference>
<accession>A0A3A5HBW9</accession>
<keyword evidence="1" id="KW-0812">Transmembrane</keyword>
<proteinExistence type="predicted"/>
<evidence type="ECO:0000313" key="3">
    <source>
        <dbReference type="Proteomes" id="UP000276542"/>
    </source>
</evidence>
<dbReference type="OrthoDB" id="3788664at2"/>
<keyword evidence="1" id="KW-1133">Transmembrane helix</keyword>
<sequence>MSASPTARPRRHLMDPARPVRLVNDVSLTRVQQWVASVLTVTTVGHLAVGLVVAAFALPAGHTGGRAGLAVIAGAFGMLGVAGALAIHRRPIISPWLLCGFLPGAVGLALVAR</sequence>
<keyword evidence="3" id="KW-1185">Reference proteome</keyword>
<feature type="transmembrane region" description="Helical" evidence="1">
    <location>
        <begin position="34"/>
        <end position="57"/>
    </location>
</feature>
<feature type="transmembrane region" description="Helical" evidence="1">
    <location>
        <begin position="69"/>
        <end position="87"/>
    </location>
</feature>
<dbReference type="RefSeq" id="WP_120059439.1">
    <property type="nucleotide sequence ID" value="NZ_QYRP01000002.1"/>
</dbReference>
<protein>
    <submittedName>
        <fullName evidence="2">Uncharacterized protein</fullName>
    </submittedName>
</protein>
<dbReference type="Proteomes" id="UP000276542">
    <property type="component" value="Unassembled WGS sequence"/>
</dbReference>
<dbReference type="AlphaFoldDB" id="A0A3A5HBW9"/>
<gene>
    <name evidence="2" type="ORF">D4739_04435</name>
</gene>
<comment type="caution">
    <text evidence="2">The sequence shown here is derived from an EMBL/GenBank/DDBJ whole genome shotgun (WGS) entry which is preliminary data.</text>
</comment>
<evidence type="ECO:0000313" key="2">
    <source>
        <dbReference type="EMBL" id="RJS45540.1"/>
    </source>
</evidence>
<name>A0A3A5HBW9_9ACTN</name>
<evidence type="ECO:0000256" key="1">
    <source>
        <dbReference type="SAM" id="Phobius"/>
    </source>
</evidence>
<reference evidence="3" key="1">
    <citation type="submission" date="2018-09" db="EMBL/GenBank/DDBJ databases">
        <authorList>
            <person name="Zhu H."/>
        </authorList>
    </citation>
    <scope>NUCLEOTIDE SEQUENCE [LARGE SCALE GENOMIC DNA]</scope>
    <source>
        <strain evidence="3">K1W22B-1</strain>
    </source>
</reference>
<organism evidence="2 3">
    <name type="scientific">Nocardioides cavernaquae</name>
    <dbReference type="NCBI Taxonomy" id="2321396"/>
    <lineage>
        <taxon>Bacteria</taxon>
        <taxon>Bacillati</taxon>
        <taxon>Actinomycetota</taxon>
        <taxon>Actinomycetes</taxon>
        <taxon>Propionibacteriales</taxon>
        <taxon>Nocardioidaceae</taxon>
        <taxon>Nocardioides</taxon>
    </lineage>
</organism>